<evidence type="ECO:0000313" key="3">
    <source>
        <dbReference type="Proteomes" id="UP000256337"/>
    </source>
</evidence>
<name>A0A3E0IEQ2_9STAP</name>
<evidence type="ECO:0000313" key="4">
    <source>
        <dbReference type="Proteomes" id="UP000256562"/>
    </source>
</evidence>
<dbReference type="Proteomes" id="UP000256562">
    <property type="component" value="Unassembled WGS sequence"/>
</dbReference>
<organism evidence="1 4">
    <name type="scientific">Staphylococcus felis</name>
    <dbReference type="NCBI Taxonomy" id="46127"/>
    <lineage>
        <taxon>Bacteria</taxon>
        <taxon>Bacillati</taxon>
        <taxon>Bacillota</taxon>
        <taxon>Bacilli</taxon>
        <taxon>Bacillales</taxon>
        <taxon>Staphylococcaceae</taxon>
        <taxon>Staphylococcus</taxon>
    </lineage>
</organism>
<reference evidence="3 4" key="1">
    <citation type="journal article" date="2018" name="Vet. Microbiol.">
        <title>Characterisation of Staphylococcus felis isolated from cats using whole genome sequencing.</title>
        <authorList>
            <person name="Worthing K."/>
            <person name="Pang S."/>
            <person name="Trott D.J."/>
            <person name="Abraham S."/>
            <person name="Coombs G.W."/>
            <person name="Jordan D."/>
            <person name="McIntyre L."/>
            <person name="Davies M.R."/>
            <person name="Norris J."/>
        </authorList>
    </citation>
    <scope>NUCLEOTIDE SEQUENCE [LARGE SCALE GENOMIC DNA]</scope>
    <source>
        <strain evidence="2 3">F25</strain>
        <strain evidence="1 4">F9</strain>
    </source>
</reference>
<evidence type="ECO:0000313" key="2">
    <source>
        <dbReference type="EMBL" id="REI22991.1"/>
    </source>
</evidence>
<dbReference type="Proteomes" id="UP000256337">
    <property type="component" value="Unassembled WGS sequence"/>
</dbReference>
<dbReference type="AlphaFoldDB" id="A0A3E0IEQ2"/>
<dbReference type="RefSeq" id="WP_115856863.1">
    <property type="nucleotide sequence ID" value="NZ_CAJUZR010000059.1"/>
</dbReference>
<dbReference type="EMBL" id="QKXQ01000712">
    <property type="protein sequence ID" value="REH89002.1"/>
    <property type="molecule type" value="Genomic_DNA"/>
</dbReference>
<proteinExistence type="predicted"/>
<dbReference type="EMBL" id="QKYD01000075">
    <property type="protein sequence ID" value="REI22991.1"/>
    <property type="molecule type" value="Genomic_DNA"/>
</dbReference>
<protein>
    <submittedName>
        <fullName evidence="1">Uncharacterized protein</fullName>
    </submittedName>
</protein>
<gene>
    <name evidence="2" type="ORF">DOS76_04545</name>
    <name evidence="1" type="ORF">DOS83_13750</name>
</gene>
<comment type="caution">
    <text evidence="1">The sequence shown here is derived from an EMBL/GenBank/DDBJ whole genome shotgun (WGS) entry which is preliminary data.</text>
</comment>
<sequence length="88" mass="9867">MKEYVFKDDNIAYSGGLYHSGDKIVLTDEQANAIKHVLEPFKNKDASVNYDDMTTTELKKIVEEKGLNVIETGKNGAIKADYIKALEK</sequence>
<accession>A0A3E0IEQ2</accession>
<dbReference type="OrthoDB" id="2401415at2"/>
<evidence type="ECO:0000313" key="1">
    <source>
        <dbReference type="EMBL" id="REH89002.1"/>
    </source>
</evidence>